<sequence length="75" mass="7946">MRDLGDERGDMCLTQEFQGDGFDGILTAQIGEQRAQRAILLQFVLAAGANDGDRIAIGAASQVGKQLTATAIRPL</sequence>
<reference evidence="2" key="1">
    <citation type="submission" date="2018-12" db="EMBL/GenBank/DDBJ databases">
        <title>Tengunoibacter tsumagoiensis gen. nov., sp. nov., Dictyobacter kobayashii sp. nov., D. alpinus sp. nov., and D. joshuensis sp. nov. and description of Dictyobacteraceae fam. nov. within the order Ktedonobacterales isolated from Tengu-no-mugimeshi.</title>
        <authorList>
            <person name="Wang C.M."/>
            <person name="Zheng Y."/>
            <person name="Sakai Y."/>
            <person name="Toyoda A."/>
            <person name="Minakuchi Y."/>
            <person name="Abe K."/>
            <person name="Yokota A."/>
            <person name="Yabe S."/>
        </authorList>
    </citation>
    <scope>NUCLEOTIDE SEQUENCE [LARGE SCALE GENOMIC DNA]</scope>
    <source>
        <strain evidence="2">Uno11</strain>
    </source>
</reference>
<name>A0A402AWG3_9CHLR</name>
<dbReference type="AlphaFoldDB" id="A0A402AWG3"/>
<accession>A0A402AWG3</accession>
<evidence type="ECO:0000313" key="1">
    <source>
        <dbReference type="EMBL" id="GCE23471.1"/>
    </source>
</evidence>
<proteinExistence type="predicted"/>
<dbReference type="EMBL" id="BIFS01000002">
    <property type="protein sequence ID" value="GCE23471.1"/>
    <property type="molecule type" value="Genomic_DNA"/>
</dbReference>
<gene>
    <name evidence="1" type="ORF">KDK_72710</name>
</gene>
<organism evidence="1 2">
    <name type="scientific">Dictyobacter kobayashii</name>
    <dbReference type="NCBI Taxonomy" id="2014872"/>
    <lineage>
        <taxon>Bacteria</taxon>
        <taxon>Bacillati</taxon>
        <taxon>Chloroflexota</taxon>
        <taxon>Ktedonobacteria</taxon>
        <taxon>Ktedonobacterales</taxon>
        <taxon>Dictyobacteraceae</taxon>
        <taxon>Dictyobacter</taxon>
    </lineage>
</organism>
<keyword evidence="2" id="KW-1185">Reference proteome</keyword>
<dbReference type="Proteomes" id="UP000287188">
    <property type="component" value="Unassembled WGS sequence"/>
</dbReference>
<comment type="caution">
    <text evidence="1">The sequence shown here is derived from an EMBL/GenBank/DDBJ whole genome shotgun (WGS) entry which is preliminary data.</text>
</comment>
<protein>
    <submittedName>
        <fullName evidence="1">Uncharacterized protein</fullName>
    </submittedName>
</protein>
<evidence type="ECO:0000313" key="2">
    <source>
        <dbReference type="Proteomes" id="UP000287188"/>
    </source>
</evidence>